<reference evidence="1 2" key="1">
    <citation type="submission" date="2019-07" db="EMBL/GenBank/DDBJ databases">
        <title>Genome sequencing of the stress-tolerant strain Azospirillum brasilense Az19.</title>
        <authorList>
            <person name="Maroniche G.A."/>
            <person name="Garcia J.E."/>
            <person name="Pagnussat L."/>
            <person name="Amenta M."/>
            <person name="Creus C.M."/>
        </authorList>
    </citation>
    <scope>NUCLEOTIDE SEQUENCE [LARGE SCALE GENOMIC DNA]</scope>
    <source>
        <strain evidence="1 2">Az19</strain>
    </source>
</reference>
<organism evidence="1 2">
    <name type="scientific">Azospirillum argentinense</name>
    <dbReference type="NCBI Taxonomy" id="2970906"/>
    <lineage>
        <taxon>Bacteria</taxon>
        <taxon>Pseudomonadati</taxon>
        <taxon>Pseudomonadota</taxon>
        <taxon>Alphaproteobacteria</taxon>
        <taxon>Rhodospirillales</taxon>
        <taxon>Azospirillaceae</taxon>
        <taxon>Azospirillum</taxon>
    </lineage>
</organism>
<evidence type="ECO:0000313" key="1">
    <source>
        <dbReference type="EMBL" id="KAA1057283.1"/>
    </source>
</evidence>
<proteinExistence type="predicted"/>
<name>A0A5B0KZY4_9PROT</name>
<accession>A0A5B0KZY4</accession>
<evidence type="ECO:0000313" key="2">
    <source>
        <dbReference type="Proteomes" id="UP000325333"/>
    </source>
</evidence>
<dbReference type="EMBL" id="VEWN01000002">
    <property type="protein sequence ID" value="KAA1057283.1"/>
    <property type="molecule type" value="Genomic_DNA"/>
</dbReference>
<dbReference type="AlphaFoldDB" id="A0A5B0KZY4"/>
<protein>
    <submittedName>
        <fullName evidence="1">Uncharacterized protein</fullName>
    </submittedName>
</protein>
<sequence length="57" mass="6315">MLLAVTAVCYWVGEAMQKTDFQDLDRVPDAVVSTSAMAARNAAHLARFLKEKQYPGE</sequence>
<gene>
    <name evidence="1" type="ORF">FH063_001451</name>
</gene>
<dbReference type="Proteomes" id="UP000325333">
    <property type="component" value="Unassembled WGS sequence"/>
</dbReference>
<comment type="caution">
    <text evidence="1">The sequence shown here is derived from an EMBL/GenBank/DDBJ whole genome shotgun (WGS) entry which is preliminary data.</text>
</comment>